<evidence type="ECO:0000313" key="2">
    <source>
        <dbReference type="EMBL" id="MED3562319.1"/>
    </source>
</evidence>
<dbReference type="RefSeq" id="WP_327967224.1">
    <property type="nucleotide sequence ID" value="NZ_JARMQG010000084.1"/>
</dbReference>
<accession>A0ABU6N7Z6</accession>
<dbReference type="InterPro" id="IPR019096">
    <property type="entry name" value="YopX_protein"/>
</dbReference>
<dbReference type="InterPro" id="IPR023385">
    <property type="entry name" value="YopX-like_C"/>
</dbReference>
<evidence type="ECO:0000313" key="3">
    <source>
        <dbReference type="Proteomes" id="UP001330749"/>
    </source>
</evidence>
<keyword evidence="3" id="KW-1185">Reference proteome</keyword>
<dbReference type="SUPFAM" id="SSF159006">
    <property type="entry name" value="YopX-like"/>
    <property type="match status" value="1"/>
</dbReference>
<dbReference type="Pfam" id="PF09643">
    <property type="entry name" value="YopX"/>
    <property type="match status" value="1"/>
</dbReference>
<organism evidence="2 3">
    <name type="scientific">Bacillus xiapuensis</name>
    <dbReference type="NCBI Taxonomy" id="2014075"/>
    <lineage>
        <taxon>Bacteria</taxon>
        <taxon>Bacillati</taxon>
        <taxon>Bacillota</taxon>
        <taxon>Bacilli</taxon>
        <taxon>Bacillales</taxon>
        <taxon>Bacillaceae</taxon>
        <taxon>Bacillus</taxon>
    </lineage>
</organism>
<reference evidence="2 3" key="1">
    <citation type="submission" date="2023-03" db="EMBL/GenBank/DDBJ databases">
        <title>Bacillus Genome Sequencing.</title>
        <authorList>
            <person name="Dunlap C."/>
        </authorList>
    </citation>
    <scope>NUCLEOTIDE SEQUENCE [LARGE SCALE GENOMIC DNA]</scope>
    <source>
        <strain evidence="2 3">B-14544</strain>
    </source>
</reference>
<name>A0ABU6N7Z6_9BACI</name>
<sequence length="125" mass="14821">MRDIKFRAWDEENKTMIQWHDTFFYDTSAVTRWSGDFSYIEMPLMQYTGIKIKGKEVYEGDIVSEIYDDIPDIGVVYFVDGMFKVNFKSSEDYALSGCNLDQTEVIGNVYENKDKYEELYDFFIL</sequence>
<protein>
    <submittedName>
        <fullName evidence="2">YopX family protein</fullName>
    </submittedName>
</protein>
<gene>
    <name evidence="2" type="ORF">P4447_07610</name>
</gene>
<feature type="domain" description="YopX protein" evidence="1">
    <location>
        <begin position="5"/>
        <end position="112"/>
    </location>
</feature>
<dbReference type="Proteomes" id="UP001330749">
    <property type="component" value="Unassembled WGS sequence"/>
</dbReference>
<evidence type="ECO:0000259" key="1">
    <source>
        <dbReference type="Pfam" id="PF09643"/>
    </source>
</evidence>
<dbReference type="EMBL" id="JARMQG010000084">
    <property type="protein sequence ID" value="MED3562319.1"/>
    <property type="molecule type" value="Genomic_DNA"/>
</dbReference>
<comment type="caution">
    <text evidence="2">The sequence shown here is derived from an EMBL/GenBank/DDBJ whole genome shotgun (WGS) entry which is preliminary data.</text>
</comment>
<proteinExistence type="predicted"/>
<dbReference type="Gene3D" id="2.30.30.290">
    <property type="entry name" value="YopX-like domains"/>
    <property type="match status" value="1"/>
</dbReference>